<dbReference type="RefSeq" id="WP_343332545.1">
    <property type="nucleotide sequence ID" value="NZ_JAPOHD010000013.1"/>
</dbReference>
<organism evidence="5 6">
    <name type="scientific">Draconibacterium aestuarii</name>
    <dbReference type="NCBI Taxonomy" id="2998507"/>
    <lineage>
        <taxon>Bacteria</taxon>
        <taxon>Pseudomonadati</taxon>
        <taxon>Bacteroidota</taxon>
        <taxon>Bacteroidia</taxon>
        <taxon>Marinilabiliales</taxon>
        <taxon>Prolixibacteraceae</taxon>
        <taxon>Draconibacterium</taxon>
    </lineage>
</organism>
<reference evidence="5" key="1">
    <citation type="submission" date="2022-11" db="EMBL/GenBank/DDBJ databases">
        <title>Marilongibacter aestuarii gen. nov., sp. nov., isolated from tidal flat sediment.</title>
        <authorList>
            <person name="Jiayan W."/>
        </authorList>
    </citation>
    <scope>NUCLEOTIDE SEQUENCE</scope>
    <source>
        <strain evidence="5">Z1-6</strain>
    </source>
</reference>
<dbReference type="SMART" id="SM00421">
    <property type="entry name" value="HTH_LUXR"/>
    <property type="match status" value="1"/>
</dbReference>
<dbReference type="GO" id="GO:0006355">
    <property type="term" value="P:regulation of DNA-templated transcription"/>
    <property type="evidence" value="ECO:0007669"/>
    <property type="project" value="InterPro"/>
</dbReference>
<keyword evidence="2" id="KW-0238">DNA-binding</keyword>
<sequence>MYEIYFNHSNKNLMVENHPKSSTSTLNEMGHSFLVEADLNIKNQYPETWEELAGMHGEGSEMAYARVRNFFVCNFSVKDGRPDIDEDWNFDLENVPCPARLTGRCKDGICNPKMVSALSDREIEVLKLFAQGFDENEIGETLFISKNTVHNHINNMYKKLGIAGKSVPALKLAAYAHRKKII</sequence>
<dbReference type="PRINTS" id="PR00038">
    <property type="entry name" value="HTHLUXR"/>
</dbReference>
<dbReference type="GO" id="GO:0003677">
    <property type="term" value="F:DNA binding"/>
    <property type="evidence" value="ECO:0007669"/>
    <property type="project" value="UniProtKB-KW"/>
</dbReference>
<gene>
    <name evidence="5" type="ORF">OU798_07645</name>
</gene>
<dbReference type="InterPro" id="IPR000792">
    <property type="entry name" value="Tscrpt_reg_LuxR_C"/>
</dbReference>
<accession>A0A9X3J675</accession>
<dbReference type="AlphaFoldDB" id="A0A9X3J675"/>
<dbReference type="CDD" id="cd06170">
    <property type="entry name" value="LuxR_C_like"/>
    <property type="match status" value="1"/>
</dbReference>
<dbReference type="Proteomes" id="UP001145087">
    <property type="component" value="Unassembled WGS sequence"/>
</dbReference>
<feature type="domain" description="HTH luxR-type" evidence="4">
    <location>
        <begin position="111"/>
        <end position="176"/>
    </location>
</feature>
<dbReference type="InterPro" id="IPR036388">
    <property type="entry name" value="WH-like_DNA-bd_sf"/>
</dbReference>
<keyword evidence="6" id="KW-1185">Reference proteome</keyword>
<dbReference type="SUPFAM" id="SSF46894">
    <property type="entry name" value="C-terminal effector domain of the bipartite response regulators"/>
    <property type="match status" value="1"/>
</dbReference>
<dbReference type="Pfam" id="PF00196">
    <property type="entry name" value="GerE"/>
    <property type="match status" value="1"/>
</dbReference>
<evidence type="ECO:0000256" key="3">
    <source>
        <dbReference type="ARBA" id="ARBA00023163"/>
    </source>
</evidence>
<dbReference type="PROSITE" id="PS50043">
    <property type="entry name" value="HTH_LUXR_2"/>
    <property type="match status" value="1"/>
</dbReference>
<dbReference type="Gene3D" id="1.10.10.10">
    <property type="entry name" value="Winged helix-like DNA-binding domain superfamily/Winged helix DNA-binding domain"/>
    <property type="match status" value="1"/>
</dbReference>
<dbReference type="PANTHER" id="PTHR44688">
    <property type="entry name" value="DNA-BINDING TRANSCRIPTIONAL ACTIVATOR DEVR_DOSR"/>
    <property type="match status" value="1"/>
</dbReference>
<protein>
    <submittedName>
        <fullName evidence="5">LuxR C-terminal-related transcriptional regulator</fullName>
    </submittedName>
</protein>
<evidence type="ECO:0000256" key="1">
    <source>
        <dbReference type="ARBA" id="ARBA00023015"/>
    </source>
</evidence>
<dbReference type="EMBL" id="JAPOHD010000013">
    <property type="protein sequence ID" value="MCY1720211.1"/>
    <property type="molecule type" value="Genomic_DNA"/>
</dbReference>
<keyword evidence="1" id="KW-0805">Transcription regulation</keyword>
<dbReference type="PANTHER" id="PTHR44688:SF16">
    <property type="entry name" value="DNA-BINDING TRANSCRIPTIONAL ACTIVATOR DEVR_DOSR"/>
    <property type="match status" value="1"/>
</dbReference>
<dbReference type="InterPro" id="IPR016032">
    <property type="entry name" value="Sig_transdc_resp-reg_C-effctor"/>
</dbReference>
<comment type="caution">
    <text evidence="5">The sequence shown here is derived from an EMBL/GenBank/DDBJ whole genome shotgun (WGS) entry which is preliminary data.</text>
</comment>
<evidence type="ECO:0000313" key="5">
    <source>
        <dbReference type="EMBL" id="MCY1720211.1"/>
    </source>
</evidence>
<name>A0A9X3J675_9BACT</name>
<evidence type="ECO:0000256" key="2">
    <source>
        <dbReference type="ARBA" id="ARBA00023125"/>
    </source>
</evidence>
<evidence type="ECO:0000259" key="4">
    <source>
        <dbReference type="PROSITE" id="PS50043"/>
    </source>
</evidence>
<keyword evidence="3" id="KW-0804">Transcription</keyword>
<proteinExistence type="predicted"/>
<evidence type="ECO:0000313" key="6">
    <source>
        <dbReference type="Proteomes" id="UP001145087"/>
    </source>
</evidence>